<feature type="region of interest" description="Disordered" evidence="1">
    <location>
        <begin position="137"/>
        <end position="241"/>
    </location>
</feature>
<feature type="compositionally biased region" description="Polar residues" evidence="1">
    <location>
        <begin position="208"/>
        <end position="223"/>
    </location>
</feature>
<evidence type="ECO:0000256" key="1">
    <source>
        <dbReference type="SAM" id="MobiDB-lite"/>
    </source>
</evidence>
<name>A0A8D8MQZ2_CULPI</name>
<accession>A0A8D8MQZ2</accession>
<reference evidence="2" key="1">
    <citation type="submission" date="2021-05" db="EMBL/GenBank/DDBJ databases">
        <authorList>
            <person name="Alioto T."/>
            <person name="Alioto T."/>
            <person name="Gomez Garrido J."/>
        </authorList>
    </citation>
    <scope>NUCLEOTIDE SEQUENCE</scope>
</reference>
<sequence>MEISKEIPPQIRIRHFQARIYYDGLVNKCFICRSPDHVKQNCPRRAAPVTKTPAQGRLYSDVAAVKSLLPGFLNRPLSETDSCQMTPLGKPVGGKQSRPDKPEVPVEPMEAAMEQSEGLTSPPSALQVQLVESPVFRPNLEPVGTPDQGKQPDQEGKWQLQGRKGRSKKRPESFSPGADTSKKLLRSQSLRSRSRSQRRHPKGVPETSEPQGALSTPDGQSDDQIFKKPLPPPSPSAEQQK</sequence>
<organism evidence="2">
    <name type="scientific">Culex pipiens</name>
    <name type="common">House mosquito</name>
    <dbReference type="NCBI Taxonomy" id="7175"/>
    <lineage>
        <taxon>Eukaryota</taxon>
        <taxon>Metazoa</taxon>
        <taxon>Ecdysozoa</taxon>
        <taxon>Arthropoda</taxon>
        <taxon>Hexapoda</taxon>
        <taxon>Insecta</taxon>
        <taxon>Pterygota</taxon>
        <taxon>Neoptera</taxon>
        <taxon>Endopterygota</taxon>
        <taxon>Diptera</taxon>
        <taxon>Nematocera</taxon>
        <taxon>Culicoidea</taxon>
        <taxon>Culicidae</taxon>
        <taxon>Culicinae</taxon>
        <taxon>Culicini</taxon>
        <taxon>Culex</taxon>
        <taxon>Culex</taxon>
    </lineage>
</organism>
<feature type="compositionally biased region" description="Basic residues" evidence="1">
    <location>
        <begin position="192"/>
        <end position="202"/>
    </location>
</feature>
<protein>
    <submittedName>
        <fullName evidence="2">(northern house mosquito) hypothetical protein</fullName>
    </submittedName>
</protein>
<dbReference type="AlphaFoldDB" id="A0A8D8MQZ2"/>
<dbReference type="EMBL" id="HBUE01323198">
    <property type="protein sequence ID" value="CAG6589304.1"/>
    <property type="molecule type" value="Transcribed_RNA"/>
</dbReference>
<feature type="region of interest" description="Disordered" evidence="1">
    <location>
        <begin position="78"/>
        <end position="124"/>
    </location>
</feature>
<proteinExistence type="predicted"/>
<dbReference type="EMBL" id="HBUE01216636">
    <property type="protein sequence ID" value="CAG6537293.1"/>
    <property type="molecule type" value="Transcribed_RNA"/>
</dbReference>
<evidence type="ECO:0000313" key="2">
    <source>
        <dbReference type="EMBL" id="CAG6537293.1"/>
    </source>
</evidence>